<gene>
    <name evidence="1" type="ORF">BE08_00710</name>
</gene>
<proteinExistence type="predicted"/>
<protein>
    <submittedName>
        <fullName evidence="1">Uncharacterized protein</fullName>
    </submittedName>
</protein>
<dbReference type="AlphaFoldDB" id="A0A150PK39"/>
<sequence>MDVLRWILTDELALDGSLQTASEQVERVLDRLLAEFALRRGAVATARRRALSEHLTEPVPYV</sequence>
<reference evidence="1 2" key="1">
    <citation type="submission" date="2014-02" db="EMBL/GenBank/DDBJ databases">
        <title>The small core and large imbalanced accessory genome model reveals a collaborative survival strategy of Sorangium cellulosum strains in nature.</title>
        <authorList>
            <person name="Han K."/>
            <person name="Peng R."/>
            <person name="Blom J."/>
            <person name="Li Y.-Z."/>
        </authorList>
    </citation>
    <scope>NUCLEOTIDE SEQUENCE [LARGE SCALE GENOMIC DNA]</scope>
    <source>
        <strain evidence="1 2">So0157-25</strain>
    </source>
</reference>
<evidence type="ECO:0000313" key="2">
    <source>
        <dbReference type="Proteomes" id="UP000075420"/>
    </source>
</evidence>
<organism evidence="1 2">
    <name type="scientific">Sorangium cellulosum</name>
    <name type="common">Polyangium cellulosum</name>
    <dbReference type="NCBI Taxonomy" id="56"/>
    <lineage>
        <taxon>Bacteria</taxon>
        <taxon>Pseudomonadati</taxon>
        <taxon>Myxococcota</taxon>
        <taxon>Polyangia</taxon>
        <taxon>Polyangiales</taxon>
        <taxon>Polyangiaceae</taxon>
        <taxon>Sorangium</taxon>
    </lineage>
</organism>
<evidence type="ECO:0000313" key="1">
    <source>
        <dbReference type="EMBL" id="KYF56077.1"/>
    </source>
</evidence>
<name>A0A150PK39_SORCE</name>
<dbReference type="EMBL" id="JELY01001354">
    <property type="protein sequence ID" value="KYF56077.1"/>
    <property type="molecule type" value="Genomic_DNA"/>
</dbReference>
<accession>A0A150PK39</accession>
<dbReference type="Proteomes" id="UP000075420">
    <property type="component" value="Unassembled WGS sequence"/>
</dbReference>
<comment type="caution">
    <text evidence="1">The sequence shown here is derived from an EMBL/GenBank/DDBJ whole genome shotgun (WGS) entry which is preliminary data.</text>
</comment>